<dbReference type="KEGG" id="ker:91104209"/>
<dbReference type="Proteomes" id="UP001358614">
    <property type="component" value="Chromosome 1"/>
</dbReference>
<organism evidence="1 2">
    <name type="scientific">Kwoniella europaea PYCC6329</name>
    <dbReference type="NCBI Taxonomy" id="1423913"/>
    <lineage>
        <taxon>Eukaryota</taxon>
        <taxon>Fungi</taxon>
        <taxon>Dikarya</taxon>
        <taxon>Basidiomycota</taxon>
        <taxon>Agaricomycotina</taxon>
        <taxon>Tremellomycetes</taxon>
        <taxon>Tremellales</taxon>
        <taxon>Cryptococcaceae</taxon>
        <taxon>Kwoniella</taxon>
    </lineage>
</organism>
<dbReference type="GeneID" id="91104209"/>
<gene>
    <name evidence="1" type="ORF">V865_005408</name>
</gene>
<accession>A0AAX4KLE6</accession>
<evidence type="ECO:0000313" key="2">
    <source>
        <dbReference type="Proteomes" id="UP001358614"/>
    </source>
</evidence>
<protein>
    <submittedName>
        <fullName evidence="1">Uncharacterized protein</fullName>
    </submittedName>
</protein>
<name>A0AAX4KLE6_9TREE</name>
<dbReference type="AlphaFoldDB" id="A0AAX4KLE6"/>
<sequence>MIKFPLNGDDRSPSPDLIDFLLKYEATYPLLWLKAASKAFIAYNDIDPLDMLIVGAQMDSIDICMHMPRHGHLEFSG</sequence>
<dbReference type="EMBL" id="CP144089">
    <property type="protein sequence ID" value="WWD07310.1"/>
    <property type="molecule type" value="Genomic_DNA"/>
</dbReference>
<proteinExistence type="predicted"/>
<keyword evidence="2" id="KW-1185">Reference proteome</keyword>
<evidence type="ECO:0000313" key="1">
    <source>
        <dbReference type="EMBL" id="WWD07310.1"/>
    </source>
</evidence>
<reference evidence="1 2" key="1">
    <citation type="submission" date="2024-01" db="EMBL/GenBank/DDBJ databases">
        <title>Comparative genomics of Cryptococcus and Kwoniella reveals pathogenesis evolution and contrasting modes of karyotype evolution via chromosome fusion or intercentromeric recombination.</title>
        <authorList>
            <person name="Coelho M.A."/>
            <person name="David-Palma M."/>
            <person name="Shea T."/>
            <person name="Bowers K."/>
            <person name="McGinley-Smith S."/>
            <person name="Mohammad A.W."/>
            <person name="Gnirke A."/>
            <person name="Yurkov A.M."/>
            <person name="Nowrousian M."/>
            <person name="Sun S."/>
            <person name="Cuomo C.A."/>
            <person name="Heitman J."/>
        </authorList>
    </citation>
    <scope>NUCLEOTIDE SEQUENCE [LARGE SCALE GENOMIC DNA]</scope>
    <source>
        <strain evidence="1 2">PYCC6329</strain>
    </source>
</reference>
<dbReference type="RefSeq" id="XP_066085277.1">
    <property type="nucleotide sequence ID" value="XM_066229180.1"/>
</dbReference>